<organism evidence="2 3">
    <name type="scientific">Labilithrix luteola</name>
    <dbReference type="NCBI Taxonomy" id="1391654"/>
    <lineage>
        <taxon>Bacteria</taxon>
        <taxon>Pseudomonadati</taxon>
        <taxon>Myxococcota</taxon>
        <taxon>Polyangia</taxon>
        <taxon>Polyangiales</taxon>
        <taxon>Labilitrichaceae</taxon>
        <taxon>Labilithrix</taxon>
    </lineage>
</organism>
<feature type="chain" id="PRO_5005466567" description="Outer membrane beta-barrel domain-containing protein" evidence="1">
    <location>
        <begin position="27"/>
        <end position="234"/>
    </location>
</feature>
<proteinExistence type="predicted"/>
<reference evidence="2 3" key="1">
    <citation type="submission" date="2015-08" db="EMBL/GenBank/DDBJ databases">
        <authorList>
            <person name="Babu N.S."/>
            <person name="Beckwith C.J."/>
            <person name="Beseler K.G."/>
            <person name="Brison A."/>
            <person name="Carone J.V."/>
            <person name="Caskin T.P."/>
            <person name="Diamond M."/>
            <person name="Durham M.E."/>
            <person name="Foxe J.M."/>
            <person name="Go M."/>
            <person name="Henderson B.A."/>
            <person name="Jones I.B."/>
            <person name="McGettigan J.A."/>
            <person name="Micheletti S.J."/>
            <person name="Nasrallah M.E."/>
            <person name="Ortiz D."/>
            <person name="Piller C.R."/>
            <person name="Privatt S.R."/>
            <person name="Schneider S.L."/>
            <person name="Sharp S."/>
            <person name="Smith T.C."/>
            <person name="Stanton J.D."/>
            <person name="Ullery H.E."/>
            <person name="Wilson R.J."/>
            <person name="Serrano M.G."/>
            <person name="Buck G."/>
            <person name="Lee V."/>
            <person name="Wang Y."/>
            <person name="Carvalho R."/>
            <person name="Voegtly L."/>
            <person name="Shi R."/>
            <person name="Duckworth R."/>
            <person name="Johnson A."/>
            <person name="Loviza R."/>
            <person name="Walstead R."/>
            <person name="Shah Z."/>
            <person name="Kiflezghi M."/>
            <person name="Wade K."/>
            <person name="Ball S.L."/>
            <person name="Bradley K.W."/>
            <person name="Asai D.J."/>
            <person name="Bowman C.A."/>
            <person name="Russell D.A."/>
            <person name="Pope W.H."/>
            <person name="Jacobs-Sera D."/>
            <person name="Hendrix R.W."/>
            <person name="Hatfull G.F."/>
        </authorList>
    </citation>
    <scope>NUCLEOTIDE SEQUENCE [LARGE SCALE GENOMIC DNA]</scope>
    <source>
        <strain evidence="2 3">DSM 27648</strain>
    </source>
</reference>
<evidence type="ECO:0000313" key="2">
    <source>
        <dbReference type="EMBL" id="AKU96449.1"/>
    </source>
</evidence>
<protein>
    <recommendedName>
        <fullName evidence="4">Outer membrane beta-barrel domain-containing protein</fullName>
    </recommendedName>
</protein>
<evidence type="ECO:0008006" key="4">
    <source>
        <dbReference type="Google" id="ProtNLM"/>
    </source>
</evidence>
<dbReference type="NCBIfam" id="TIGR04565">
    <property type="entry name" value="OMP_myx_plus"/>
    <property type="match status" value="1"/>
</dbReference>
<dbReference type="AlphaFoldDB" id="A0A0K1PTJ0"/>
<dbReference type="PROSITE" id="PS51257">
    <property type="entry name" value="PROKAR_LIPOPROTEIN"/>
    <property type="match status" value="1"/>
</dbReference>
<dbReference type="Gene3D" id="2.40.160.20">
    <property type="match status" value="1"/>
</dbReference>
<dbReference type="EMBL" id="CP012333">
    <property type="protein sequence ID" value="AKU96449.1"/>
    <property type="molecule type" value="Genomic_DNA"/>
</dbReference>
<keyword evidence="3" id="KW-1185">Reference proteome</keyword>
<accession>A0A0K1PTJ0</accession>
<evidence type="ECO:0000256" key="1">
    <source>
        <dbReference type="SAM" id="SignalP"/>
    </source>
</evidence>
<dbReference type="Proteomes" id="UP000064967">
    <property type="component" value="Chromosome"/>
</dbReference>
<keyword evidence="1" id="KW-0732">Signal</keyword>
<dbReference type="RefSeq" id="WP_169927533.1">
    <property type="nucleotide sequence ID" value="NZ_CP012333.1"/>
</dbReference>
<dbReference type="InterPro" id="IPR030820">
    <property type="entry name" value="OMP_myx_plus_Proteobacteria"/>
</dbReference>
<gene>
    <name evidence="2" type="ORF">AKJ09_03113</name>
</gene>
<feature type="signal peptide" evidence="1">
    <location>
        <begin position="1"/>
        <end position="26"/>
    </location>
</feature>
<evidence type="ECO:0000313" key="3">
    <source>
        <dbReference type="Proteomes" id="UP000064967"/>
    </source>
</evidence>
<dbReference type="KEGG" id="llu:AKJ09_03113"/>
<name>A0A0K1PTJ0_9BACT</name>
<sequence>MRLAAPALVFAAFFACLAFLAFPATAHAQSSQATSGCVDEELKEELVGGRHYRGVQPRLFTKAFRHELSGMGGYYAADLYSSNWLAGGAYTFHFSEDLGLEASVQFTRFRTAVTDTYERRYPQVQVEERTNKPGRLYFGHLVWSFAYGKLRWMGGGISRFDFNAALGAGITDDTTAQGLTGSFGFGTKWYFGKWFALRLDVRDHILKESLIGEDHLVNDILVTGGFSIFIPFGG</sequence>